<dbReference type="PANTHER" id="PTHR47506">
    <property type="entry name" value="TRANSCRIPTIONAL REGULATORY PROTEIN"/>
    <property type="match status" value="1"/>
</dbReference>
<dbReference type="Pfam" id="PF21993">
    <property type="entry name" value="TetR_C_13_2"/>
    <property type="match status" value="1"/>
</dbReference>
<keyword evidence="2 4" id="KW-0238">DNA-binding</keyword>
<evidence type="ECO:0000313" key="6">
    <source>
        <dbReference type="EMBL" id="GAA0037020.1"/>
    </source>
</evidence>
<dbReference type="SUPFAM" id="SSF48498">
    <property type="entry name" value="Tetracyclin repressor-like, C-terminal domain"/>
    <property type="match status" value="1"/>
</dbReference>
<accession>A0ABN0SRF9</accession>
<keyword evidence="1" id="KW-0805">Transcription regulation</keyword>
<dbReference type="InterPro" id="IPR001647">
    <property type="entry name" value="HTH_TetR"/>
</dbReference>
<evidence type="ECO:0000259" key="5">
    <source>
        <dbReference type="PROSITE" id="PS50977"/>
    </source>
</evidence>
<dbReference type="PROSITE" id="PS50977">
    <property type="entry name" value="HTH_TETR_2"/>
    <property type="match status" value="1"/>
</dbReference>
<dbReference type="SUPFAM" id="SSF46689">
    <property type="entry name" value="Homeodomain-like"/>
    <property type="match status" value="1"/>
</dbReference>
<evidence type="ECO:0000256" key="1">
    <source>
        <dbReference type="ARBA" id="ARBA00023015"/>
    </source>
</evidence>
<dbReference type="EMBL" id="BAAAAF010000015">
    <property type="protein sequence ID" value="GAA0037020.1"/>
    <property type="molecule type" value="Genomic_DNA"/>
</dbReference>
<dbReference type="RefSeq" id="WP_339393677.1">
    <property type="nucleotide sequence ID" value="NZ_BAAAAF010000015.1"/>
</dbReference>
<name>A0ABN0SRF9_9MICO</name>
<proteinExistence type="predicted"/>
<dbReference type="Gene3D" id="1.10.357.10">
    <property type="entry name" value="Tetracycline Repressor, domain 2"/>
    <property type="match status" value="1"/>
</dbReference>
<dbReference type="InterPro" id="IPR009057">
    <property type="entry name" value="Homeodomain-like_sf"/>
</dbReference>
<reference evidence="6 7" key="1">
    <citation type="submission" date="2024-01" db="EMBL/GenBank/DDBJ databases">
        <title>Characterization of antibiotic resistant novel bacterial strains and their environmental applications.</title>
        <authorList>
            <person name="Manzoor S."/>
            <person name="Abbas S."/>
            <person name="Arshad M."/>
            <person name="Ahmed I."/>
        </authorList>
    </citation>
    <scope>NUCLEOTIDE SEQUENCE [LARGE SCALE GENOMIC DNA]</scope>
    <source>
        <strain evidence="6 7">NCCP-602</strain>
    </source>
</reference>
<dbReference type="InterPro" id="IPR054156">
    <property type="entry name" value="YxaF_TetR_C"/>
</dbReference>
<evidence type="ECO:0000256" key="3">
    <source>
        <dbReference type="ARBA" id="ARBA00023163"/>
    </source>
</evidence>
<gene>
    <name evidence="6" type="ORF">NCCP602_29810</name>
</gene>
<protein>
    <submittedName>
        <fullName evidence="6">TetR/AcrR family transcriptional regulator</fullName>
    </submittedName>
</protein>
<evidence type="ECO:0000313" key="7">
    <source>
        <dbReference type="Proteomes" id="UP001498238"/>
    </source>
</evidence>
<keyword evidence="3" id="KW-0804">Transcription</keyword>
<comment type="caution">
    <text evidence="6">The sequence shown here is derived from an EMBL/GenBank/DDBJ whole genome shotgun (WGS) entry which is preliminary data.</text>
</comment>
<feature type="domain" description="HTH tetR-type" evidence="5">
    <location>
        <begin position="3"/>
        <end position="63"/>
    </location>
</feature>
<dbReference type="Pfam" id="PF00440">
    <property type="entry name" value="TetR_N"/>
    <property type="match status" value="1"/>
</dbReference>
<evidence type="ECO:0000256" key="4">
    <source>
        <dbReference type="PROSITE-ProRule" id="PRU00335"/>
    </source>
</evidence>
<evidence type="ECO:0000256" key="2">
    <source>
        <dbReference type="ARBA" id="ARBA00023125"/>
    </source>
</evidence>
<feature type="DNA-binding region" description="H-T-H motif" evidence="4">
    <location>
        <begin position="26"/>
        <end position="45"/>
    </location>
</feature>
<dbReference type="InterPro" id="IPR036271">
    <property type="entry name" value="Tet_transcr_reg_TetR-rel_C_sf"/>
</dbReference>
<sequence length="195" mass="20785">MPNNPRERIVAGAADMLARGGLARTSVRELARHADTPLGSTYHYFPEGKPQLAREAVEYAGESISTLLQTALQDGPDHGLRSLLAVTRTMLIDSEFEAGCPVFSVAVTESRTGTTRGAVDAAKESFSRWERALRVSLVEAGVDNDDAEGIAALTVCSFEGAVGVCRAEGSTRALDTVEDFLTGLITHALPPADRR</sequence>
<dbReference type="Proteomes" id="UP001498238">
    <property type="component" value="Unassembled WGS sequence"/>
</dbReference>
<keyword evidence="7" id="KW-1185">Reference proteome</keyword>
<organism evidence="6 7">
    <name type="scientific">Brevibacterium metallidurans</name>
    <dbReference type="NCBI Taxonomy" id="1482676"/>
    <lineage>
        <taxon>Bacteria</taxon>
        <taxon>Bacillati</taxon>
        <taxon>Actinomycetota</taxon>
        <taxon>Actinomycetes</taxon>
        <taxon>Micrococcales</taxon>
        <taxon>Brevibacteriaceae</taxon>
        <taxon>Brevibacterium</taxon>
    </lineage>
</organism>
<dbReference type="PANTHER" id="PTHR47506:SF3">
    <property type="entry name" value="HTH-TYPE TRANSCRIPTIONAL REGULATOR LMRA"/>
    <property type="match status" value="1"/>
</dbReference>